<feature type="region of interest" description="Disordered" evidence="1">
    <location>
        <begin position="623"/>
        <end position="650"/>
    </location>
</feature>
<name>A0A9P8RTY0_9PEZI</name>
<evidence type="ECO:0000313" key="3">
    <source>
        <dbReference type="EMBL" id="KAH0566461.1"/>
    </source>
</evidence>
<feature type="compositionally biased region" description="Basic and acidic residues" evidence="1">
    <location>
        <begin position="638"/>
        <end position="650"/>
    </location>
</feature>
<keyword evidence="4" id="KW-1185">Reference proteome</keyword>
<feature type="compositionally biased region" description="Basic and acidic residues" evidence="1">
    <location>
        <begin position="348"/>
        <end position="368"/>
    </location>
</feature>
<protein>
    <recommendedName>
        <fullName evidence="2">F-box domain-containing protein</fullName>
    </recommendedName>
</protein>
<evidence type="ECO:0000259" key="2">
    <source>
        <dbReference type="PROSITE" id="PS50181"/>
    </source>
</evidence>
<dbReference type="Proteomes" id="UP000750711">
    <property type="component" value="Unassembled WGS sequence"/>
</dbReference>
<gene>
    <name evidence="3" type="ORF">GP486_000131</name>
</gene>
<feature type="region of interest" description="Disordered" evidence="1">
    <location>
        <begin position="905"/>
        <end position="928"/>
    </location>
</feature>
<evidence type="ECO:0000256" key="1">
    <source>
        <dbReference type="SAM" id="MobiDB-lite"/>
    </source>
</evidence>
<feature type="region of interest" description="Disordered" evidence="1">
    <location>
        <begin position="346"/>
        <end position="379"/>
    </location>
</feature>
<feature type="compositionally biased region" description="Acidic residues" evidence="1">
    <location>
        <begin position="914"/>
        <end position="925"/>
    </location>
</feature>
<evidence type="ECO:0000313" key="4">
    <source>
        <dbReference type="Proteomes" id="UP000750711"/>
    </source>
</evidence>
<dbReference type="InterPro" id="IPR001810">
    <property type="entry name" value="F-box_dom"/>
</dbReference>
<feature type="compositionally biased region" description="Basic and acidic residues" evidence="1">
    <location>
        <begin position="317"/>
        <end position="331"/>
    </location>
</feature>
<feature type="compositionally biased region" description="Low complexity" evidence="1">
    <location>
        <begin position="207"/>
        <end position="233"/>
    </location>
</feature>
<dbReference type="AlphaFoldDB" id="A0A9P8RTY0"/>
<dbReference type="Pfam" id="PF12937">
    <property type="entry name" value="F-box-like"/>
    <property type="match status" value="1"/>
</dbReference>
<reference evidence="3" key="1">
    <citation type="submission" date="2021-03" db="EMBL/GenBank/DDBJ databases">
        <title>Comparative genomics and phylogenomic investigation of the class Geoglossomycetes provide insights into ecological specialization and systematics.</title>
        <authorList>
            <person name="Melie T."/>
            <person name="Pirro S."/>
            <person name="Miller A.N."/>
            <person name="Quandt A."/>
        </authorList>
    </citation>
    <scope>NUCLEOTIDE SEQUENCE</scope>
    <source>
        <strain evidence="3">CAQ_001_2017</strain>
    </source>
</reference>
<dbReference type="SMART" id="SM00256">
    <property type="entry name" value="FBOX"/>
    <property type="match status" value="1"/>
</dbReference>
<feature type="compositionally biased region" description="Polar residues" evidence="1">
    <location>
        <begin position="176"/>
        <end position="188"/>
    </location>
</feature>
<dbReference type="EMBL" id="JAGHQM010000007">
    <property type="protein sequence ID" value="KAH0566461.1"/>
    <property type="molecule type" value="Genomic_DNA"/>
</dbReference>
<comment type="caution">
    <text evidence="3">The sequence shown here is derived from an EMBL/GenBank/DDBJ whole genome shotgun (WGS) entry which is preliminary data.</text>
</comment>
<feature type="region of interest" description="Disordered" evidence="1">
    <location>
        <begin position="428"/>
        <end position="531"/>
    </location>
</feature>
<feature type="region of interest" description="Disordered" evidence="1">
    <location>
        <begin position="303"/>
        <end position="331"/>
    </location>
</feature>
<proteinExistence type="predicted"/>
<dbReference type="Gene3D" id="1.20.1280.50">
    <property type="match status" value="1"/>
</dbReference>
<feature type="compositionally biased region" description="Low complexity" evidence="1">
    <location>
        <begin position="189"/>
        <end position="198"/>
    </location>
</feature>
<organism evidence="3 4">
    <name type="scientific">Trichoglossum hirsutum</name>
    <dbReference type="NCBI Taxonomy" id="265104"/>
    <lineage>
        <taxon>Eukaryota</taxon>
        <taxon>Fungi</taxon>
        <taxon>Dikarya</taxon>
        <taxon>Ascomycota</taxon>
        <taxon>Pezizomycotina</taxon>
        <taxon>Geoglossomycetes</taxon>
        <taxon>Geoglossales</taxon>
        <taxon>Geoglossaceae</taxon>
        <taxon>Trichoglossum</taxon>
    </lineage>
</organism>
<dbReference type="CDD" id="cd22143">
    <property type="entry name" value="F-box_ScMDM30-like"/>
    <property type="match status" value="1"/>
</dbReference>
<dbReference type="PROSITE" id="PS50181">
    <property type="entry name" value="FBOX"/>
    <property type="match status" value="1"/>
</dbReference>
<feature type="compositionally biased region" description="Low complexity" evidence="1">
    <location>
        <begin position="428"/>
        <end position="441"/>
    </location>
</feature>
<feature type="region of interest" description="Disordered" evidence="1">
    <location>
        <begin position="172"/>
        <end position="234"/>
    </location>
</feature>
<dbReference type="InterPro" id="IPR036047">
    <property type="entry name" value="F-box-like_dom_sf"/>
</dbReference>
<sequence>MKLTLLDLPVETQKDIFKHSTPQDLIALALVSRHFHSIASSQLWRSFGIVFPDDDDPAFDSPIDGLAGGLDTLVTSKHNYARYLKEISLDTLSGGERGERAYKQYGYETSCGKFMNTLFALVLKDAVALETFYWNIRVELNRPVFAALHALLNLRNLHVRLQIGQSMYQAPPPLPSSATISNTPTADNPSSLPSLPSAPSTPPPPYSTKAPETASKSSGTTTTESRTEPPTFSGFRSLNSLAVLDIDCLSYIPELAACVHKSSLTLKKLKLSLSEALAIKARKPGYDEMEDSDDDMVDELGNPINPPPTAPGGTEGTLEKEAKVRAERSEQEAVLGKIFGVGKPVNGKKADTKADSKEKPKSEEKGKIESSTTEDDAGKAFINDLKALRKLMETTPSDASDTAKIAVQQETLDLILKAAEKFVSAAAKEVVAASSSKSNNAPGLGPVEEGSKDKSDGLVSETVKADAESAGSTSRKGKEKVTNAASEDDRIGKVDTADGPGLFDTPSSKDKPVPTANTENSAPEDIDVEHPDFEEFEDVDDQEEVGDDVAMAQDAATELEKANAVGMKVAGKENMHHTPNGFVKKPETKMSGGLSQMNVDNEVGLRLGTPDQKAHETTEKINLSAEVSQPSETQPEIIDLKQHDSSDDQSVKDYIRSTRKIPLRSFSLYLIPIRPSVLDRALDLSALHRIVLLNVGPQAAFWTLMSNTHKKTPLQLKKIYTDNVTTEFLGFVSEIDGLTELFMLERTSKTKVESLAPKTTVAIEDIRKSALQKHARTLKKLMIKNENDYSWDINGKSVRLLTKRGRNLAELAICVDLKNFHLLLQYISGLVSLKALYILTCRTDDTCQWVVRELRNFAIDNIAHYPELKLEYLALDSTVERVIRKKVNPKRTKNLSSVEGLLEGKEMEAKDSETSSDDENSDEDQQPGLKIETLGVKFYDVYGVRIFRKDVKAGIL</sequence>
<feature type="compositionally biased region" description="Polar residues" evidence="1">
    <location>
        <begin position="625"/>
        <end position="634"/>
    </location>
</feature>
<feature type="domain" description="F-box" evidence="2">
    <location>
        <begin position="2"/>
        <end position="47"/>
    </location>
</feature>
<feature type="compositionally biased region" description="Basic and acidic residues" evidence="1">
    <location>
        <begin position="487"/>
        <end position="496"/>
    </location>
</feature>
<dbReference type="SUPFAM" id="SSF81383">
    <property type="entry name" value="F-box domain"/>
    <property type="match status" value="1"/>
</dbReference>
<accession>A0A9P8RTY0</accession>